<proteinExistence type="predicted"/>
<keyword evidence="1" id="KW-0732">Signal</keyword>
<accession>A0A8R1XRC1</accession>
<evidence type="ECO:0000256" key="1">
    <source>
        <dbReference type="SAM" id="SignalP"/>
    </source>
</evidence>
<feature type="signal peptide" evidence="1">
    <location>
        <begin position="1"/>
        <end position="30"/>
    </location>
</feature>
<sequence>MIARTWKFAEMKEILFALLLISLCSIAINGAPINMTPTEQTNGSNETNEYLSVLMRSYPILKRLTQYFGTLNNKDLLSARGTCKSFHRLANKLLNVRNKPIIITNGTISGTADQQISSIYEENDTNDFLELHRWHPEVALIFDDCNNPTPRQYMPFDCLYFQIVPYDDRFDILLNFPTGGMLGNNHSRSGVIIPKMYDAFTNFIVLTNEFECLSASESNMLHKAEFIIAFGGSVSSPSDLELDINSVIAPYLSENQSVPVCYAFHINDIYEWGSSLFLVFRGSDVEASTFLVETTNEEKLREKLLKWKV</sequence>
<evidence type="ECO:0000313" key="2">
    <source>
        <dbReference type="EnsemblMetazoa" id="OVOC12659.1"/>
    </source>
</evidence>
<reference evidence="2" key="2">
    <citation type="submission" date="2022-06" db="UniProtKB">
        <authorList>
            <consortium name="EnsemblMetazoa"/>
        </authorList>
    </citation>
    <scope>IDENTIFICATION</scope>
</reference>
<organism evidence="2 3">
    <name type="scientific">Onchocerca volvulus</name>
    <dbReference type="NCBI Taxonomy" id="6282"/>
    <lineage>
        <taxon>Eukaryota</taxon>
        <taxon>Metazoa</taxon>
        <taxon>Ecdysozoa</taxon>
        <taxon>Nematoda</taxon>
        <taxon>Chromadorea</taxon>
        <taxon>Rhabditida</taxon>
        <taxon>Spirurina</taxon>
        <taxon>Spiruromorpha</taxon>
        <taxon>Filarioidea</taxon>
        <taxon>Onchocercidae</taxon>
        <taxon>Onchocerca</taxon>
    </lineage>
</organism>
<reference evidence="3" key="1">
    <citation type="submission" date="2013-10" db="EMBL/GenBank/DDBJ databases">
        <title>Genome sequencing of Onchocerca volvulus.</title>
        <authorList>
            <person name="Cotton J."/>
            <person name="Tsai J."/>
            <person name="Stanley E."/>
            <person name="Tracey A."/>
            <person name="Holroyd N."/>
            <person name="Lustigman S."/>
            <person name="Berriman M."/>
        </authorList>
    </citation>
    <scope>NUCLEOTIDE SEQUENCE</scope>
</reference>
<keyword evidence="3" id="KW-1185">Reference proteome</keyword>
<dbReference type="EnsemblMetazoa" id="OVOC12659.1">
    <property type="protein sequence ID" value="OVOC12659.1"/>
    <property type="gene ID" value="WBGene00249468"/>
</dbReference>
<protein>
    <submittedName>
        <fullName evidence="2">Uncharacterized protein</fullName>
    </submittedName>
</protein>
<dbReference type="AlphaFoldDB" id="A0A8R1XRC1"/>
<evidence type="ECO:0000313" key="3">
    <source>
        <dbReference type="Proteomes" id="UP000024404"/>
    </source>
</evidence>
<dbReference type="Proteomes" id="UP000024404">
    <property type="component" value="Unassembled WGS sequence"/>
</dbReference>
<name>A0A8R1XRC1_ONCVO</name>
<feature type="chain" id="PRO_5035941474" evidence="1">
    <location>
        <begin position="31"/>
        <end position="309"/>
    </location>
</feature>
<dbReference type="EMBL" id="CMVM020000590">
    <property type="status" value="NOT_ANNOTATED_CDS"/>
    <property type="molecule type" value="Genomic_DNA"/>
</dbReference>